<gene>
    <name evidence="1" type="ORF">METZ01_LOCUS134755</name>
</gene>
<name>A0A381YZ16_9ZZZZ</name>
<organism evidence="1">
    <name type="scientific">marine metagenome</name>
    <dbReference type="NCBI Taxonomy" id="408172"/>
    <lineage>
        <taxon>unclassified sequences</taxon>
        <taxon>metagenomes</taxon>
        <taxon>ecological metagenomes</taxon>
    </lineage>
</organism>
<protein>
    <submittedName>
        <fullName evidence="1">Uncharacterized protein</fullName>
    </submittedName>
</protein>
<sequence>MPTPILKELKHMLQILSQLPDSFDKIK</sequence>
<evidence type="ECO:0000313" key="1">
    <source>
        <dbReference type="EMBL" id="SVA81901.1"/>
    </source>
</evidence>
<dbReference type="AlphaFoldDB" id="A0A381YZ16"/>
<proteinExistence type="predicted"/>
<dbReference type="EMBL" id="UINC01019349">
    <property type="protein sequence ID" value="SVA81901.1"/>
    <property type="molecule type" value="Genomic_DNA"/>
</dbReference>
<reference evidence="1" key="1">
    <citation type="submission" date="2018-05" db="EMBL/GenBank/DDBJ databases">
        <authorList>
            <person name="Lanie J.A."/>
            <person name="Ng W.-L."/>
            <person name="Kazmierczak K.M."/>
            <person name="Andrzejewski T.M."/>
            <person name="Davidsen T.M."/>
            <person name="Wayne K.J."/>
            <person name="Tettelin H."/>
            <person name="Glass J.I."/>
            <person name="Rusch D."/>
            <person name="Podicherti R."/>
            <person name="Tsui H.-C.T."/>
            <person name="Winkler M.E."/>
        </authorList>
    </citation>
    <scope>NUCLEOTIDE SEQUENCE</scope>
</reference>
<accession>A0A381YZ16</accession>